<dbReference type="SUPFAM" id="SSF56801">
    <property type="entry name" value="Acetyl-CoA synthetase-like"/>
    <property type="match status" value="1"/>
</dbReference>
<dbReference type="Pfam" id="PF04443">
    <property type="entry name" value="LuxE"/>
    <property type="match status" value="1"/>
</dbReference>
<dbReference type="Proteomes" id="UP001156666">
    <property type="component" value="Unassembled WGS sequence"/>
</dbReference>
<keyword evidence="2" id="KW-0012">Acyltransferase</keyword>
<accession>A0AA37WC93</accession>
<dbReference type="AlphaFoldDB" id="A0AA37WC93"/>
<dbReference type="InterPro" id="IPR007534">
    <property type="entry name" value="LuxE"/>
</dbReference>
<evidence type="ECO:0000313" key="3">
    <source>
        <dbReference type="Proteomes" id="UP001156666"/>
    </source>
</evidence>
<dbReference type="GO" id="GO:0008218">
    <property type="term" value="P:bioluminescence"/>
    <property type="evidence" value="ECO:0007669"/>
    <property type="project" value="InterPro"/>
</dbReference>
<protein>
    <submittedName>
        <fullName evidence="2">Acyltransferase</fullName>
    </submittedName>
</protein>
<feature type="domain" description="Acyl-protein synthetase LuxE" evidence="1">
    <location>
        <begin position="174"/>
        <end position="336"/>
    </location>
</feature>
<gene>
    <name evidence="2" type="ORF">GCM10007940_09010</name>
</gene>
<dbReference type="RefSeq" id="WP_235293087.1">
    <property type="nucleotide sequence ID" value="NZ_BSOH01000005.1"/>
</dbReference>
<proteinExistence type="predicted"/>
<reference evidence="2" key="1">
    <citation type="journal article" date="2014" name="Int. J. Syst. Evol. Microbiol.">
        <title>Complete genome sequence of Corynebacterium casei LMG S-19264T (=DSM 44701T), isolated from a smear-ripened cheese.</title>
        <authorList>
            <consortium name="US DOE Joint Genome Institute (JGI-PGF)"/>
            <person name="Walter F."/>
            <person name="Albersmeier A."/>
            <person name="Kalinowski J."/>
            <person name="Ruckert C."/>
        </authorList>
    </citation>
    <scope>NUCLEOTIDE SEQUENCE</scope>
    <source>
        <strain evidence="2">NBRC 108769</strain>
    </source>
</reference>
<sequence>MSNYILEREKIVKLFNERFYKADFNAFALEVFRFQHEYNSTYRSFCDLLGINPLQITSPEQAPFLPISFFKNYVIKTGQWKGDVVFGSSGTTGSIRSKHHIRSEEFYLENAKEGFIEAFGPIKDYCFLAILPGYTERPDSSLVSMVNSFIKQSDYAFSGYYLGKETELIEVLNQCKSEGIPTVLFGVSFALLDLCKYQIDFPGLQVIETGGMKTSKIEMSKEEIIAKFRKAWNLDAVGSEYGMTELLSQSYSSNGKWYQSASTKKIYIGELRDPLELEKNHKTGIIKVIDCANFDTCSFIETQDLGILNDRSEFQVLGRMDNAELRGCNLLLDESLEDPVS</sequence>
<keyword evidence="2" id="KW-0808">Transferase</keyword>
<organism evidence="2 3">
    <name type="scientific">Portibacter lacus</name>
    <dbReference type="NCBI Taxonomy" id="1099794"/>
    <lineage>
        <taxon>Bacteria</taxon>
        <taxon>Pseudomonadati</taxon>
        <taxon>Bacteroidota</taxon>
        <taxon>Saprospiria</taxon>
        <taxon>Saprospirales</taxon>
        <taxon>Haliscomenobacteraceae</taxon>
        <taxon>Portibacter</taxon>
    </lineage>
</organism>
<dbReference type="GO" id="GO:0016746">
    <property type="term" value="F:acyltransferase activity"/>
    <property type="evidence" value="ECO:0007669"/>
    <property type="project" value="UniProtKB-KW"/>
</dbReference>
<evidence type="ECO:0000313" key="2">
    <source>
        <dbReference type="EMBL" id="GLR16286.1"/>
    </source>
</evidence>
<name>A0AA37WC93_9BACT</name>
<evidence type="ECO:0000259" key="1">
    <source>
        <dbReference type="Pfam" id="PF04443"/>
    </source>
</evidence>
<dbReference type="GO" id="GO:0047474">
    <property type="term" value="F:long-chain fatty acid--protein ligase activity"/>
    <property type="evidence" value="ECO:0007669"/>
    <property type="project" value="InterPro"/>
</dbReference>
<keyword evidence="3" id="KW-1185">Reference proteome</keyword>
<comment type="caution">
    <text evidence="2">The sequence shown here is derived from an EMBL/GenBank/DDBJ whole genome shotgun (WGS) entry which is preliminary data.</text>
</comment>
<reference evidence="2" key="2">
    <citation type="submission" date="2023-01" db="EMBL/GenBank/DDBJ databases">
        <title>Draft genome sequence of Portibacter lacus strain NBRC 108769.</title>
        <authorList>
            <person name="Sun Q."/>
            <person name="Mori K."/>
        </authorList>
    </citation>
    <scope>NUCLEOTIDE SEQUENCE</scope>
    <source>
        <strain evidence="2">NBRC 108769</strain>
    </source>
</reference>
<dbReference type="EMBL" id="BSOH01000005">
    <property type="protein sequence ID" value="GLR16286.1"/>
    <property type="molecule type" value="Genomic_DNA"/>
</dbReference>